<comment type="caution">
    <text evidence="2">The sequence shown here is derived from an EMBL/GenBank/DDBJ whole genome shotgun (WGS) entry which is preliminary data.</text>
</comment>
<dbReference type="PANTHER" id="PTHR13847:SF129">
    <property type="entry name" value="FAD DEPENDENT OXIDOREDUCTASE"/>
    <property type="match status" value="1"/>
</dbReference>
<sequence>MAAGLPTEKSTASFWHSEPSQFLLGHRTTPELPTEADVVIVGSGITGASAARFLSEDDRAKGLKNGGHCQPLLYMSSPDIAAFEIRNWETVRSYIEDNNVPCEWRTTNGCMSFWNEQLAEWALQEVQSLKAHAPELADRVSIVTDQEQMRRNHRVNGAPLATITLNTASLWPYKLITFILQKAIEAGRLNLQTHTPVTKLEAFSLFHGSARYRLSTPRGSIATQHVILATNAYTSHLLPEFHDLIVPERGVMSALLPPKGSTRLPNTYGFVGANGADPHRDDYLNQRPYEGVPNPAGHLMFGGGTAAATLEHTGVTDDSVLDEGSATYLRRELLNLLAMDGETEGLDELKATHQWSGILTTTKDTRPWVGSVPGHGMPNGTLCGKAVVEMLLGEMSGAPADYVEERLVRTGALPESYLISEERVDRCKKLQPVKVQVAKETERYQQWIEKGGDPAMARGVLSGNS</sequence>
<dbReference type="PANTHER" id="PTHR13847">
    <property type="entry name" value="SARCOSINE DEHYDROGENASE-RELATED"/>
    <property type="match status" value="1"/>
</dbReference>
<feature type="domain" description="FAD dependent oxidoreductase" evidence="1">
    <location>
        <begin position="37"/>
        <end position="388"/>
    </location>
</feature>
<accession>A0AA43TSP9</accession>
<evidence type="ECO:0000313" key="3">
    <source>
        <dbReference type="Proteomes" id="UP001161017"/>
    </source>
</evidence>
<evidence type="ECO:0000259" key="1">
    <source>
        <dbReference type="Pfam" id="PF01266"/>
    </source>
</evidence>
<dbReference type="Gene3D" id="3.50.50.60">
    <property type="entry name" value="FAD/NAD(P)-binding domain"/>
    <property type="match status" value="1"/>
</dbReference>
<dbReference type="Pfam" id="PF01266">
    <property type="entry name" value="DAO"/>
    <property type="match status" value="1"/>
</dbReference>
<gene>
    <name evidence="2" type="ORF">OHK93_006105</name>
</gene>
<dbReference type="Proteomes" id="UP001161017">
    <property type="component" value="Unassembled WGS sequence"/>
</dbReference>
<dbReference type="InterPro" id="IPR036188">
    <property type="entry name" value="FAD/NAD-bd_sf"/>
</dbReference>
<proteinExistence type="predicted"/>
<dbReference type="Gene3D" id="3.30.9.10">
    <property type="entry name" value="D-Amino Acid Oxidase, subunit A, domain 2"/>
    <property type="match status" value="1"/>
</dbReference>
<evidence type="ECO:0000313" key="2">
    <source>
        <dbReference type="EMBL" id="MDI1486843.1"/>
    </source>
</evidence>
<protein>
    <recommendedName>
        <fullName evidence="1">FAD dependent oxidoreductase domain-containing protein</fullName>
    </recommendedName>
</protein>
<dbReference type="GO" id="GO:0005737">
    <property type="term" value="C:cytoplasm"/>
    <property type="evidence" value="ECO:0007669"/>
    <property type="project" value="TreeGrafter"/>
</dbReference>
<name>A0AA43TSP9_9LECA</name>
<reference evidence="2" key="1">
    <citation type="journal article" date="2023" name="Genome Biol. Evol.">
        <title>First Whole Genome Sequence and Flow Cytometry Genome Size Data for the Lichen-Forming Fungus Ramalina farinacea (Ascomycota).</title>
        <authorList>
            <person name="Llewellyn T."/>
            <person name="Mian S."/>
            <person name="Hill R."/>
            <person name="Leitch I.J."/>
            <person name="Gaya E."/>
        </authorList>
    </citation>
    <scope>NUCLEOTIDE SEQUENCE</scope>
    <source>
        <strain evidence="2">LIQ254RAFAR</strain>
    </source>
</reference>
<organism evidence="2 3">
    <name type="scientific">Ramalina farinacea</name>
    <dbReference type="NCBI Taxonomy" id="258253"/>
    <lineage>
        <taxon>Eukaryota</taxon>
        <taxon>Fungi</taxon>
        <taxon>Dikarya</taxon>
        <taxon>Ascomycota</taxon>
        <taxon>Pezizomycotina</taxon>
        <taxon>Lecanoromycetes</taxon>
        <taxon>OSLEUM clade</taxon>
        <taxon>Lecanoromycetidae</taxon>
        <taxon>Lecanorales</taxon>
        <taxon>Lecanorineae</taxon>
        <taxon>Ramalinaceae</taxon>
        <taxon>Ramalina</taxon>
    </lineage>
</organism>
<dbReference type="EMBL" id="JAPUFD010000004">
    <property type="protein sequence ID" value="MDI1486843.1"/>
    <property type="molecule type" value="Genomic_DNA"/>
</dbReference>
<dbReference type="InterPro" id="IPR006076">
    <property type="entry name" value="FAD-dep_OxRdtase"/>
</dbReference>
<dbReference type="AlphaFoldDB" id="A0AA43TSP9"/>
<dbReference type="SUPFAM" id="SSF51905">
    <property type="entry name" value="FAD/NAD(P)-binding domain"/>
    <property type="match status" value="1"/>
</dbReference>
<keyword evidence="3" id="KW-1185">Reference proteome</keyword>